<proteinExistence type="predicted"/>
<protein>
    <submittedName>
        <fullName evidence="1">Small auxin-up RNA protein</fullName>
    </submittedName>
</protein>
<organism evidence="1 2">
    <name type="scientific">Dioscorea alata</name>
    <name type="common">Purple yam</name>
    <dbReference type="NCBI Taxonomy" id="55571"/>
    <lineage>
        <taxon>Eukaryota</taxon>
        <taxon>Viridiplantae</taxon>
        <taxon>Streptophyta</taxon>
        <taxon>Embryophyta</taxon>
        <taxon>Tracheophyta</taxon>
        <taxon>Spermatophyta</taxon>
        <taxon>Magnoliopsida</taxon>
        <taxon>Liliopsida</taxon>
        <taxon>Dioscoreales</taxon>
        <taxon>Dioscoreaceae</taxon>
        <taxon>Dioscorea</taxon>
    </lineage>
</organism>
<evidence type="ECO:0000313" key="2">
    <source>
        <dbReference type="Proteomes" id="UP000827976"/>
    </source>
</evidence>
<keyword evidence="2" id="KW-1185">Reference proteome</keyword>
<reference evidence="2" key="1">
    <citation type="journal article" date="2022" name="Nat. Commun.">
        <title>Chromosome evolution and the genetic basis of agronomically important traits in greater yam.</title>
        <authorList>
            <person name="Bredeson J.V."/>
            <person name="Lyons J.B."/>
            <person name="Oniyinde I.O."/>
            <person name="Okereke N.R."/>
            <person name="Kolade O."/>
            <person name="Nnabue I."/>
            <person name="Nwadili C.O."/>
            <person name="Hribova E."/>
            <person name="Parker M."/>
            <person name="Nwogha J."/>
            <person name="Shu S."/>
            <person name="Carlson J."/>
            <person name="Kariba R."/>
            <person name="Muthemba S."/>
            <person name="Knop K."/>
            <person name="Barton G.J."/>
            <person name="Sherwood A.V."/>
            <person name="Lopez-Montes A."/>
            <person name="Asiedu R."/>
            <person name="Jamnadass R."/>
            <person name="Muchugi A."/>
            <person name="Goodstein D."/>
            <person name="Egesi C.N."/>
            <person name="Featherston J."/>
            <person name="Asfaw A."/>
            <person name="Simpson G.G."/>
            <person name="Dolezel J."/>
            <person name="Hendre P.S."/>
            <person name="Van Deynze A."/>
            <person name="Kumar P.L."/>
            <person name="Obidiegwu J.E."/>
            <person name="Bhattacharjee R."/>
            <person name="Rokhsar D.S."/>
        </authorList>
    </citation>
    <scope>NUCLEOTIDE SEQUENCE [LARGE SCALE GENOMIC DNA]</scope>
    <source>
        <strain evidence="2">cv. TDa95/00328</strain>
    </source>
</reference>
<accession>A0ACB7U353</accession>
<sequence length="95" mass="11063">MKTKKGCLAVRVGLENEEGGFKRFMIPISYLHHPLFIELLEKAQDIYGFDSSGPLKLPCSTDEFLHLRWLIERESPRNHSPHNHHNHPSFTFHPC</sequence>
<comment type="caution">
    <text evidence="1">The sequence shown here is derived from an EMBL/GenBank/DDBJ whole genome shotgun (WGS) entry which is preliminary data.</text>
</comment>
<name>A0ACB7U353_DIOAL</name>
<evidence type="ECO:0000313" key="1">
    <source>
        <dbReference type="EMBL" id="KAH7654716.1"/>
    </source>
</evidence>
<dbReference type="Proteomes" id="UP000827976">
    <property type="component" value="Chromosome 19"/>
</dbReference>
<gene>
    <name evidence="1" type="ORF">IHE45_19G159300</name>
</gene>
<dbReference type="EMBL" id="CM037029">
    <property type="protein sequence ID" value="KAH7654716.1"/>
    <property type="molecule type" value="Genomic_DNA"/>
</dbReference>